<name>A0ABW4ET43_9PSEU</name>
<dbReference type="RefSeq" id="WP_344720299.1">
    <property type="nucleotide sequence ID" value="NZ_BAAAUS010000006.1"/>
</dbReference>
<reference evidence="4" key="1">
    <citation type="journal article" date="2019" name="Int. J. Syst. Evol. Microbiol.">
        <title>The Global Catalogue of Microorganisms (GCM) 10K type strain sequencing project: providing services to taxonomists for standard genome sequencing and annotation.</title>
        <authorList>
            <consortium name="The Broad Institute Genomics Platform"/>
            <consortium name="The Broad Institute Genome Sequencing Center for Infectious Disease"/>
            <person name="Wu L."/>
            <person name="Ma J."/>
        </authorList>
    </citation>
    <scope>NUCLEOTIDE SEQUENCE [LARGE SCALE GENOMIC DNA]</scope>
    <source>
        <strain evidence="4">CCM 7043</strain>
    </source>
</reference>
<dbReference type="Pfam" id="PF10101">
    <property type="entry name" value="DUF2339"/>
    <property type="match status" value="1"/>
</dbReference>
<keyword evidence="2" id="KW-1133">Transmembrane helix</keyword>
<feature type="transmembrane region" description="Helical" evidence="2">
    <location>
        <begin position="353"/>
        <end position="372"/>
    </location>
</feature>
<gene>
    <name evidence="3" type="ORF">ACFSJD_11765</name>
</gene>
<feature type="transmembrane region" description="Helical" evidence="2">
    <location>
        <begin position="118"/>
        <end position="140"/>
    </location>
</feature>
<feature type="region of interest" description="Disordered" evidence="1">
    <location>
        <begin position="74"/>
        <end position="106"/>
    </location>
</feature>
<protein>
    <submittedName>
        <fullName evidence="3">DUF2339 domain-containing protein</fullName>
    </submittedName>
</protein>
<evidence type="ECO:0000256" key="2">
    <source>
        <dbReference type="SAM" id="Phobius"/>
    </source>
</evidence>
<keyword evidence="2" id="KW-0812">Transmembrane</keyword>
<comment type="caution">
    <text evidence="3">The sequence shown here is derived from an EMBL/GenBank/DDBJ whole genome shotgun (WGS) entry which is preliminary data.</text>
</comment>
<feature type="transmembrane region" description="Helical" evidence="2">
    <location>
        <begin position="229"/>
        <end position="245"/>
    </location>
</feature>
<dbReference type="EMBL" id="JBHUCO010000012">
    <property type="protein sequence ID" value="MFD1518171.1"/>
    <property type="molecule type" value="Genomic_DNA"/>
</dbReference>
<feature type="transmembrane region" description="Helical" evidence="2">
    <location>
        <begin position="328"/>
        <end position="347"/>
    </location>
</feature>
<feature type="transmembrane region" description="Helical" evidence="2">
    <location>
        <begin position="532"/>
        <end position="551"/>
    </location>
</feature>
<feature type="transmembrane region" description="Helical" evidence="2">
    <location>
        <begin position="402"/>
        <end position="419"/>
    </location>
</feature>
<feature type="transmembrane region" description="Helical" evidence="2">
    <location>
        <begin position="379"/>
        <end position="396"/>
    </location>
</feature>
<feature type="transmembrane region" description="Helical" evidence="2">
    <location>
        <begin position="426"/>
        <end position="445"/>
    </location>
</feature>
<dbReference type="PANTHER" id="PTHR38434">
    <property type="entry name" value="BLL2549 PROTEIN"/>
    <property type="match status" value="1"/>
</dbReference>
<feature type="region of interest" description="Disordered" evidence="1">
    <location>
        <begin position="612"/>
        <end position="636"/>
    </location>
</feature>
<organism evidence="3 4">
    <name type="scientific">Pseudonocardia yunnanensis</name>
    <dbReference type="NCBI Taxonomy" id="58107"/>
    <lineage>
        <taxon>Bacteria</taxon>
        <taxon>Bacillati</taxon>
        <taxon>Actinomycetota</taxon>
        <taxon>Actinomycetes</taxon>
        <taxon>Pseudonocardiales</taxon>
        <taxon>Pseudonocardiaceae</taxon>
        <taxon>Pseudonocardia</taxon>
    </lineage>
</organism>
<feature type="transmembrane region" description="Helical" evidence="2">
    <location>
        <begin position="465"/>
        <end position="489"/>
    </location>
</feature>
<feature type="transmembrane region" description="Helical" evidence="2">
    <location>
        <begin position="274"/>
        <end position="295"/>
    </location>
</feature>
<keyword evidence="2" id="KW-0472">Membrane</keyword>
<accession>A0ABW4ET43</accession>
<dbReference type="InterPro" id="IPR019286">
    <property type="entry name" value="DUF2339_TM"/>
</dbReference>
<proteinExistence type="predicted"/>
<evidence type="ECO:0000256" key="1">
    <source>
        <dbReference type="SAM" id="MobiDB-lite"/>
    </source>
</evidence>
<evidence type="ECO:0000313" key="3">
    <source>
        <dbReference type="EMBL" id="MFD1518171.1"/>
    </source>
</evidence>
<dbReference type="Proteomes" id="UP001597114">
    <property type="component" value="Unassembled WGS sequence"/>
</dbReference>
<feature type="transmembrane region" description="Helical" evidence="2">
    <location>
        <begin position="301"/>
        <end position="321"/>
    </location>
</feature>
<feature type="transmembrane region" description="Helical" evidence="2">
    <location>
        <begin position="205"/>
        <end position="222"/>
    </location>
</feature>
<feature type="transmembrane region" description="Helical" evidence="2">
    <location>
        <begin position="501"/>
        <end position="526"/>
    </location>
</feature>
<feature type="transmembrane region" description="Helical" evidence="2">
    <location>
        <begin position="563"/>
        <end position="582"/>
    </location>
</feature>
<keyword evidence="4" id="KW-1185">Reference proteome</keyword>
<feature type="transmembrane region" description="Helical" evidence="2">
    <location>
        <begin position="177"/>
        <end position="199"/>
    </location>
</feature>
<feature type="transmembrane region" description="Helical" evidence="2">
    <location>
        <begin position="588"/>
        <end position="606"/>
    </location>
</feature>
<evidence type="ECO:0000313" key="4">
    <source>
        <dbReference type="Proteomes" id="UP001597114"/>
    </source>
</evidence>
<dbReference type="PANTHER" id="PTHR38434:SF1">
    <property type="entry name" value="BLL2549 PROTEIN"/>
    <property type="match status" value="1"/>
</dbReference>
<sequence>MSTETRDPYIALSRELAWLGRRIDAIGTELLQLRAAAAPVGSGAAPAVEAPQSSQSGDVRSVEQVASNVDPVTPAIPDSPFDSVVLPPRETGPAASTGPFSQPVAPPRPRWSISGARLLAWVGSGVTLLGIVMLLVLAASRGWFSPPARVAAGAVLGVALVAIALRLHRRESARTGALALAATGFATLYLVVAAATALYGYLPDVPALLVELVVAAAGLGLADRWRSQLLAVGVVVGAALLAPVIVRDWLLVALVLALQLTALRIVVRRQWSVLMLVAAAGPVLFGSGVGALVAVNGEDAATVAVVLACLAVGLGTAVPAAQRLPREPVAGLVAATPVPVLATGAALGDWGGAAVAAVAALALAGFAVVPGLDRLLRTVAVTAATVALFQATLVAMEGAAATTALLGQAVVAAVVAAVLRTRTPLIIAMAYGTVGALMALAQDAPLVAVVRFPASPYDEAGTSSLLVGAGVSALVLVLAVALLVAGGRVGLIRPDPESAPMWVPIGLVGLYGATSLVVTVALLASYDRAGFTAGHAVVTVSWTVAALVLLARGISRSALRITGLVLVVAAVAKLVLFDLVALDGLARVAAFLGAGLVLLAAGTRYARLVAEAETRPGRQPEQGDDQTVGDVPADPR</sequence>
<feature type="transmembrane region" description="Helical" evidence="2">
    <location>
        <begin position="251"/>
        <end position="267"/>
    </location>
</feature>
<feature type="transmembrane region" description="Helical" evidence="2">
    <location>
        <begin position="146"/>
        <end position="165"/>
    </location>
</feature>